<keyword evidence="3" id="KW-1185">Reference proteome</keyword>
<feature type="signal peptide" evidence="1">
    <location>
        <begin position="1"/>
        <end position="27"/>
    </location>
</feature>
<feature type="chain" id="PRO_5016341955" description="Secreted protein" evidence="1">
    <location>
        <begin position="28"/>
        <end position="79"/>
    </location>
</feature>
<accession>A0A317VYG7</accession>
<organism evidence="2 3">
    <name type="scientific">Aspergillus eucalypticola (strain CBS 122712 / IBT 29274)</name>
    <dbReference type="NCBI Taxonomy" id="1448314"/>
    <lineage>
        <taxon>Eukaryota</taxon>
        <taxon>Fungi</taxon>
        <taxon>Dikarya</taxon>
        <taxon>Ascomycota</taxon>
        <taxon>Pezizomycotina</taxon>
        <taxon>Eurotiomycetes</taxon>
        <taxon>Eurotiomycetidae</taxon>
        <taxon>Eurotiales</taxon>
        <taxon>Aspergillaceae</taxon>
        <taxon>Aspergillus</taxon>
        <taxon>Aspergillus subgen. Circumdati</taxon>
    </lineage>
</organism>
<proteinExistence type="predicted"/>
<dbReference type="AlphaFoldDB" id="A0A317VYG7"/>
<sequence length="79" mass="9074">MPADRCRSLVLAFFFFGPFLLPNLLRCDIRGEGGEEEDAERELGFQTPAERGSRMFIAFRLTCTCRAVILSFYHYSDIC</sequence>
<comment type="caution">
    <text evidence="2">The sequence shown here is derived from an EMBL/GenBank/DDBJ whole genome shotgun (WGS) entry which is preliminary data.</text>
</comment>
<evidence type="ECO:0000313" key="3">
    <source>
        <dbReference type="Proteomes" id="UP000246171"/>
    </source>
</evidence>
<gene>
    <name evidence="2" type="ORF">BO83DRAFT_376365</name>
</gene>
<reference evidence="2" key="1">
    <citation type="submission" date="2016-12" db="EMBL/GenBank/DDBJ databases">
        <title>The genomes of Aspergillus section Nigri reveals drivers in fungal speciation.</title>
        <authorList>
            <consortium name="DOE Joint Genome Institute"/>
            <person name="Vesth T.C."/>
            <person name="Nybo J."/>
            <person name="Theobald S."/>
            <person name="Brandl J."/>
            <person name="Frisvad J.C."/>
            <person name="Nielsen K.F."/>
            <person name="Lyhne E.K."/>
            <person name="Kogle M.E."/>
            <person name="Kuo A."/>
            <person name="Riley R."/>
            <person name="Clum A."/>
            <person name="Nolan M."/>
            <person name="Lipzen A."/>
            <person name="Salamov A."/>
            <person name="Henrissat B."/>
            <person name="Wiebenga A."/>
            <person name="De vries R.P."/>
            <person name="Grigoriev I.V."/>
            <person name="Mortensen U.H."/>
            <person name="Andersen M.R."/>
            <person name="Baker S.E."/>
        </authorList>
    </citation>
    <scope>NUCLEOTIDE SEQUENCE</scope>
    <source>
        <strain evidence="2">CBS 122712</strain>
    </source>
</reference>
<protein>
    <recommendedName>
        <fullName evidence="4">Secreted protein</fullName>
    </recommendedName>
</protein>
<dbReference type="VEuPathDB" id="FungiDB:BO83DRAFT_376365"/>
<evidence type="ECO:0008006" key="4">
    <source>
        <dbReference type="Google" id="ProtNLM"/>
    </source>
</evidence>
<name>A0A317VYG7_ASPEC</name>
<evidence type="ECO:0000313" key="2">
    <source>
        <dbReference type="EMBL" id="PWY78825.1"/>
    </source>
</evidence>
<dbReference type="EMBL" id="MSFU01000006">
    <property type="protein sequence ID" value="PWY78825.1"/>
    <property type="molecule type" value="Genomic_DNA"/>
</dbReference>
<dbReference type="Proteomes" id="UP000246171">
    <property type="component" value="Unassembled WGS sequence"/>
</dbReference>
<dbReference type="RefSeq" id="XP_025390617.1">
    <property type="nucleotide sequence ID" value="XM_025530695.1"/>
</dbReference>
<dbReference type="GeneID" id="37052657"/>
<evidence type="ECO:0000256" key="1">
    <source>
        <dbReference type="SAM" id="SignalP"/>
    </source>
</evidence>
<keyword evidence="1" id="KW-0732">Signal</keyword>